<dbReference type="AlphaFoldDB" id="Q2W6K4"/>
<gene>
    <name evidence="2" type="ordered locus">amb1717</name>
</gene>
<keyword evidence="1" id="KW-0732">Signal</keyword>
<dbReference type="STRING" id="342108.amb1717"/>
<name>Q2W6K4_PARM1</name>
<sequence length="413" mass="42881">MSTARAGVLLAAILALGGCATPSYVDRGKGETASEIWPNQVVFTLHDAFRASPPRCVALLPLDGGPPEAASAVRRVLFAHLAPQGRRQVPLARVDHVLAALPEAERKDMGKLGAALNCDAVLAGEITQAGSDFFGFYSRVAVGVRLRLTRAADGQTLWEGEHVAASHGGSVPLSPIGVATGILDAATNLTEEQHLRVTDDLARRLASTIPDQALAELDDPVAEAPKLAQAVPPASADVLARAEALAARGDYAGALAAAEKLAGENPNRADAQFLMGRMLVKLDRVPEAEPAMIRAVALDGGNARYLDGLGHVNALAGRTDRALAAYAMAIDADHADGFAWYNSAVLLLGNGQSRPAADAFYGAALAYLKRSDAGMAGRALADLKSLGGRGLDLGREIQTIETALGAYPGEKPS</sequence>
<dbReference type="PROSITE" id="PS51257">
    <property type="entry name" value="PROKAR_LIPOPROTEIN"/>
    <property type="match status" value="1"/>
</dbReference>
<dbReference type="HOGENOM" id="CLU_541643_0_0_5"/>
<dbReference type="RefSeq" id="WP_011384125.1">
    <property type="nucleotide sequence ID" value="NC_007626.1"/>
</dbReference>
<dbReference type="SMART" id="SM00028">
    <property type="entry name" value="TPR"/>
    <property type="match status" value="3"/>
</dbReference>
<keyword evidence="3" id="KW-1185">Reference proteome</keyword>
<protein>
    <submittedName>
        <fullName evidence="2">Uncharacterized protein</fullName>
    </submittedName>
</protein>
<dbReference type="EMBL" id="AP007255">
    <property type="protein sequence ID" value="BAE50521.1"/>
    <property type="molecule type" value="Genomic_DNA"/>
</dbReference>
<dbReference type="InterPro" id="IPR011990">
    <property type="entry name" value="TPR-like_helical_dom_sf"/>
</dbReference>
<dbReference type="OrthoDB" id="7323075at2"/>
<reference evidence="2 3" key="1">
    <citation type="journal article" date="2005" name="DNA Res.">
        <title>Complete genome sequence of the facultative anaerobic magnetotactic bacterium Magnetospirillum sp. strain AMB-1.</title>
        <authorList>
            <person name="Matsunaga T."/>
            <person name="Okamura Y."/>
            <person name="Fukuda Y."/>
            <person name="Wahyudi A.T."/>
            <person name="Murase Y."/>
            <person name="Takeyama H."/>
        </authorList>
    </citation>
    <scope>NUCLEOTIDE SEQUENCE [LARGE SCALE GENOMIC DNA]</scope>
    <source>
        <strain evidence="3">ATCC 700264 / AMB-1</strain>
    </source>
</reference>
<dbReference type="Pfam" id="PF14559">
    <property type="entry name" value="TPR_19"/>
    <property type="match status" value="1"/>
</dbReference>
<dbReference type="Gene3D" id="1.25.40.10">
    <property type="entry name" value="Tetratricopeptide repeat domain"/>
    <property type="match status" value="1"/>
</dbReference>
<dbReference type="Gene3D" id="3.40.50.10610">
    <property type="entry name" value="ABC-type transport auxiliary lipoprotein component"/>
    <property type="match status" value="1"/>
</dbReference>
<accession>Q2W6K4</accession>
<dbReference type="InterPro" id="IPR019734">
    <property type="entry name" value="TPR_rpt"/>
</dbReference>
<dbReference type="SUPFAM" id="SSF48452">
    <property type="entry name" value="TPR-like"/>
    <property type="match status" value="1"/>
</dbReference>
<feature type="signal peptide" evidence="1">
    <location>
        <begin position="1"/>
        <end position="20"/>
    </location>
</feature>
<evidence type="ECO:0000313" key="3">
    <source>
        <dbReference type="Proteomes" id="UP000007058"/>
    </source>
</evidence>
<dbReference type="KEGG" id="mag:amb1717"/>
<dbReference type="Proteomes" id="UP000007058">
    <property type="component" value="Chromosome"/>
</dbReference>
<proteinExistence type="predicted"/>
<evidence type="ECO:0000313" key="2">
    <source>
        <dbReference type="EMBL" id="BAE50521.1"/>
    </source>
</evidence>
<organism evidence="2 3">
    <name type="scientific">Paramagnetospirillum magneticum (strain ATCC 700264 / AMB-1)</name>
    <name type="common">Magnetospirillum magneticum</name>
    <dbReference type="NCBI Taxonomy" id="342108"/>
    <lineage>
        <taxon>Bacteria</taxon>
        <taxon>Pseudomonadati</taxon>
        <taxon>Pseudomonadota</taxon>
        <taxon>Alphaproteobacteria</taxon>
        <taxon>Rhodospirillales</taxon>
        <taxon>Magnetospirillaceae</taxon>
        <taxon>Paramagnetospirillum</taxon>
    </lineage>
</organism>
<evidence type="ECO:0000256" key="1">
    <source>
        <dbReference type="SAM" id="SignalP"/>
    </source>
</evidence>
<feature type="chain" id="PRO_5004217967" evidence="1">
    <location>
        <begin position="21"/>
        <end position="413"/>
    </location>
</feature>